<dbReference type="Proteomes" id="UP000006327">
    <property type="component" value="Unassembled WGS sequence"/>
</dbReference>
<evidence type="ECO:0000256" key="8">
    <source>
        <dbReference type="ARBA" id="ARBA00022989"/>
    </source>
</evidence>
<dbReference type="Gene3D" id="3.30.420.380">
    <property type="match status" value="1"/>
</dbReference>
<keyword evidence="14" id="KW-1185">Reference proteome</keyword>
<reference evidence="13 14" key="1">
    <citation type="journal article" date="2017" name="Antonie Van Leeuwenhoek">
        <title>Rhizobium rhizosphaerae sp. nov., a novel species isolated from rice rhizosphere.</title>
        <authorList>
            <person name="Zhao J.J."/>
            <person name="Zhang J."/>
            <person name="Zhang R.J."/>
            <person name="Zhang C.W."/>
            <person name="Yin H.Q."/>
            <person name="Zhang X.X."/>
        </authorList>
    </citation>
    <scope>NUCLEOTIDE SEQUENCE [LARGE SCALE GENOMIC DNA]</scope>
    <source>
        <strain evidence="13 14">BSs20135</strain>
    </source>
</reference>
<evidence type="ECO:0000256" key="1">
    <source>
        <dbReference type="ARBA" id="ARBA00004377"/>
    </source>
</evidence>
<dbReference type="RefSeq" id="WP_007617225.1">
    <property type="nucleotide sequence ID" value="NZ_BAEO01000012.1"/>
</dbReference>
<dbReference type="InterPro" id="IPR024230">
    <property type="entry name" value="GspL_cyto_dom"/>
</dbReference>
<comment type="similarity">
    <text evidence="2 10">Belongs to the GSP L family.</text>
</comment>
<dbReference type="AlphaFoldDB" id="K6Z3B8"/>
<keyword evidence="7 10" id="KW-0653">Protein transport</keyword>
<accession>K6Z3B8</accession>
<proteinExistence type="inferred from homology"/>
<dbReference type="CDD" id="cd24017">
    <property type="entry name" value="ASKHA_T2SSL_N"/>
    <property type="match status" value="1"/>
</dbReference>
<name>K6Z3B8_9ALTE</name>
<dbReference type="InterPro" id="IPR025691">
    <property type="entry name" value="GspL_pp_dom"/>
</dbReference>
<dbReference type="NCBIfam" id="TIGR01709">
    <property type="entry name" value="typeII_sec_gspL"/>
    <property type="match status" value="1"/>
</dbReference>
<evidence type="ECO:0000313" key="14">
    <source>
        <dbReference type="Proteomes" id="UP000006327"/>
    </source>
</evidence>
<comment type="function">
    <text evidence="10">Inner membrane component of the type II secretion system required for the energy-dependent secretion of extracellular factors such as proteases and toxins from the periplasm.</text>
</comment>
<dbReference type="STRING" id="493475.GARC_0944"/>
<evidence type="ECO:0000256" key="3">
    <source>
        <dbReference type="ARBA" id="ARBA00022448"/>
    </source>
</evidence>
<evidence type="ECO:0000256" key="6">
    <source>
        <dbReference type="ARBA" id="ARBA00022692"/>
    </source>
</evidence>
<evidence type="ECO:0000256" key="7">
    <source>
        <dbReference type="ARBA" id="ARBA00022927"/>
    </source>
</evidence>
<feature type="domain" description="GspL cytoplasmic actin-ATPase-like" evidence="11">
    <location>
        <begin position="4"/>
        <end position="242"/>
    </location>
</feature>
<evidence type="ECO:0000256" key="9">
    <source>
        <dbReference type="ARBA" id="ARBA00023136"/>
    </source>
</evidence>
<dbReference type="InterPro" id="IPR007812">
    <property type="entry name" value="T2SS_protein-GspL"/>
</dbReference>
<evidence type="ECO:0000313" key="13">
    <source>
        <dbReference type="EMBL" id="GAC17925.1"/>
    </source>
</evidence>
<sequence>MEQLVVRLGANPDESIHWIVWSSQQNEIIASGELPDATQLATLADRAGRRPICALVPTSDILLKWVELPAKAGRKALAAIPFMLEEEISGDISQQFFALGPKDGNKQAVAVVNKEKLQSWLDTIAAAGLACDQLIPDVLALPLADKDAWSILELGQQLLVRKDDWAGLQGERDWLIQAINHLARQYAKEHEQALLVNDYSGADLANVENLDVTVMPLELPMKVLAQGAESTKFNLLQGEYKVNKKAGGEWKKWRLAAVLAVIALFISLIDKSLEQSQLNEQLSSLKAQVSSEYKRAFPNAGTYRDLRSTMERQMKALEQGGTGASILVMLSQLRPAFEESKVKPQTMRFDSNRGELRIQAVASNFGALDKFKRQAEAQGFTVEQGSINQKDNQVVGTLTIRS</sequence>
<protein>
    <recommendedName>
        <fullName evidence="10">Type II secretion system protein L</fullName>
        <shortName evidence="10">T2SS protein L</shortName>
    </recommendedName>
</protein>
<dbReference type="Gene3D" id="3.30.420.370">
    <property type="match status" value="1"/>
</dbReference>
<dbReference type="eggNOG" id="COG3297">
    <property type="taxonomic scope" value="Bacteria"/>
</dbReference>
<dbReference type="Pfam" id="PF12693">
    <property type="entry name" value="GspL_C"/>
    <property type="match status" value="1"/>
</dbReference>
<evidence type="ECO:0000256" key="10">
    <source>
        <dbReference type="PIRNR" id="PIRNR015761"/>
    </source>
</evidence>
<evidence type="ECO:0000256" key="5">
    <source>
        <dbReference type="ARBA" id="ARBA00022519"/>
    </source>
</evidence>
<comment type="caution">
    <text evidence="13">The sequence shown here is derived from an EMBL/GenBank/DDBJ whole genome shotgun (WGS) entry which is preliminary data.</text>
</comment>
<keyword evidence="5" id="KW-0997">Cell inner membrane</keyword>
<dbReference type="GO" id="GO:0015628">
    <property type="term" value="P:protein secretion by the type II secretion system"/>
    <property type="evidence" value="ECO:0007669"/>
    <property type="project" value="InterPro"/>
</dbReference>
<dbReference type="SUPFAM" id="SSF53067">
    <property type="entry name" value="Actin-like ATPase domain"/>
    <property type="match status" value="2"/>
</dbReference>
<dbReference type="InterPro" id="IPR043129">
    <property type="entry name" value="ATPase_NBD"/>
</dbReference>
<dbReference type="EMBL" id="BAEO01000012">
    <property type="protein sequence ID" value="GAC17925.1"/>
    <property type="molecule type" value="Genomic_DNA"/>
</dbReference>
<keyword evidence="6" id="KW-0812">Transmembrane</keyword>
<gene>
    <name evidence="13" type="primary">exeL</name>
    <name evidence="13" type="ORF">GARC_0944</name>
</gene>
<organism evidence="13 14">
    <name type="scientific">Paraglaciecola arctica BSs20135</name>
    <dbReference type="NCBI Taxonomy" id="493475"/>
    <lineage>
        <taxon>Bacteria</taxon>
        <taxon>Pseudomonadati</taxon>
        <taxon>Pseudomonadota</taxon>
        <taxon>Gammaproteobacteria</taxon>
        <taxon>Alteromonadales</taxon>
        <taxon>Alteromonadaceae</taxon>
        <taxon>Paraglaciecola</taxon>
    </lineage>
</organism>
<dbReference type="PIRSF" id="PIRSF015761">
    <property type="entry name" value="Protein_L"/>
    <property type="match status" value="1"/>
</dbReference>
<feature type="domain" description="GspL periplasmic" evidence="12">
    <location>
        <begin position="249"/>
        <end position="402"/>
    </location>
</feature>
<dbReference type="GO" id="GO:0015627">
    <property type="term" value="C:type II protein secretion system complex"/>
    <property type="evidence" value="ECO:0007669"/>
    <property type="project" value="InterPro"/>
</dbReference>
<comment type="subcellular location">
    <subcellularLocation>
        <location evidence="1">Cell inner membrane</location>
        <topology evidence="1">Single-pass membrane protein</topology>
    </subcellularLocation>
</comment>
<evidence type="ECO:0000259" key="12">
    <source>
        <dbReference type="Pfam" id="PF12693"/>
    </source>
</evidence>
<dbReference type="OrthoDB" id="7011844at2"/>
<dbReference type="GO" id="GO:0005886">
    <property type="term" value="C:plasma membrane"/>
    <property type="evidence" value="ECO:0007669"/>
    <property type="project" value="UniProtKB-SubCell"/>
</dbReference>
<dbReference type="Pfam" id="PF05134">
    <property type="entry name" value="T2SSL"/>
    <property type="match status" value="1"/>
</dbReference>
<evidence type="ECO:0000259" key="11">
    <source>
        <dbReference type="Pfam" id="PF05134"/>
    </source>
</evidence>
<keyword evidence="4" id="KW-1003">Cell membrane</keyword>
<keyword evidence="9" id="KW-0472">Membrane</keyword>
<keyword evidence="8" id="KW-1133">Transmembrane helix</keyword>
<dbReference type="GO" id="GO:0009276">
    <property type="term" value="C:Gram-negative-bacterium-type cell wall"/>
    <property type="evidence" value="ECO:0007669"/>
    <property type="project" value="InterPro"/>
</dbReference>
<evidence type="ECO:0000256" key="4">
    <source>
        <dbReference type="ARBA" id="ARBA00022475"/>
    </source>
</evidence>
<evidence type="ECO:0000256" key="2">
    <source>
        <dbReference type="ARBA" id="ARBA00005318"/>
    </source>
</evidence>
<keyword evidence="3 10" id="KW-0813">Transport</keyword>
<dbReference type="Gene3D" id="3.30.1360.100">
    <property type="entry name" value="General secretion pathway protein M, EpsM"/>
    <property type="match status" value="1"/>
</dbReference>